<dbReference type="InterPro" id="IPR027277">
    <property type="entry name" value="NadC/ModD"/>
</dbReference>
<feature type="domain" description="Quinolinate phosphoribosyl transferase N-terminal" evidence="15">
    <location>
        <begin position="22"/>
        <end position="105"/>
    </location>
</feature>
<keyword evidence="8 12" id="KW-0808">Transferase</keyword>
<dbReference type="PANTHER" id="PTHR32179:SF3">
    <property type="entry name" value="NICOTINATE-NUCLEOTIDE PYROPHOSPHORYLASE [CARBOXYLATING]"/>
    <property type="match status" value="1"/>
</dbReference>
<gene>
    <name evidence="16" type="ORF">AS033_03365</name>
</gene>
<evidence type="ECO:0000256" key="1">
    <source>
        <dbReference type="ARBA" id="ARBA00003237"/>
    </source>
</evidence>
<comment type="catalytic activity">
    <reaction evidence="10">
        <text>nicotinate beta-D-ribonucleotide + CO2 + diphosphate = quinolinate + 5-phospho-alpha-D-ribose 1-diphosphate + 2 H(+)</text>
        <dbReference type="Rhea" id="RHEA:12733"/>
        <dbReference type="ChEBI" id="CHEBI:15378"/>
        <dbReference type="ChEBI" id="CHEBI:16526"/>
        <dbReference type="ChEBI" id="CHEBI:29959"/>
        <dbReference type="ChEBI" id="CHEBI:33019"/>
        <dbReference type="ChEBI" id="CHEBI:57502"/>
        <dbReference type="ChEBI" id="CHEBI:58017"/>
        <dbReference type="EC" id="2.4.2.19"/>
    </reaction>
</comment>
<dbReference type="EC" id="2.4.2.19" evidence="5"/>
<comment type="subunit">
    <text evidence="4">Hexamer formed by 3 homodimers.</text>
</comment>
<dbReference type="CDD" id="cd01572">
    <property type="entry name" value="QPRTase"/>
    <property type="match status" value="1"/>
</dbReference>
<dbReference type="InterPro" id="IPR022412">
    <property type="entry name" value="Quinolinate_PRibosylTrfase_N"/>
</dbReference>
<dbReference type="Gene3D" id="3.20.20.70">
    <property type="entry name" value="Aldolase class I"/>
    <property type="match status" value="1"/>
</dbReference>
<dbReference type="PIRSF" id="PIRSF006250">
    <property type="entry name" value="NadC_ModD"/>
    <property type="match status" value="1"/>
</dbReference>
<evidence type="ECO:0000256" key="2">
    <source>
        <dbReference type="ARBA" id="ARBA00004893"/>
    </source>
</evidence>
<dbReference type="GO" id="GO:0009435">
    <property type="term" value="P:NAD+ biosynthetic process"/>
    <property type="evidence" value="ECO:0007669"/>
    <property type="project" value="UniProtKB-UniPathway"/>
</dbReference>
<dbReference type="PANTHER" id="PTHR32179">
    <property type="entry name" value="NICOTINATE-NUCLEOTIDE PYROPHOSPHORYLASE [CARBOXYLATING]"/>
    <property type="match status" value="1"/>
</dbReference>
<dbReference type="FunFam" id="3.20.20.70:FF:000030">
    <property type="entry name" value="Nicotinate-nucleotide pyrophosphorylase, carboxylating"/>
    <property type="match status" value="1"/>
</dbReference>
<evidence type="ECO:0000256" key="7">
    <source>
        <dbReference type="ARBA" id="ARBA00022676"/>
    </source>
</evidence>
<evidence type="ECO:0000256" key="8">
    <source>
        <dbReference type="ARBA" id="ARBA00022679"/>
    </source>
</evidence>
<evidence type="ECO:0000256" key="13">
    <source>
        <dbReference type="PIRSR" id="PIRSR006250-1"/>
    </source>
</evidence>
<comment type="function">
    <text evidence="1">Involved in the catabolism of quinolinic acid (QA).</text>
</comment>
<comment type="similarity">
    <text evidence="3 12">Belongs to the NadC/ModD family.</text>
</comment>
<keyword evidence="6" id="KW-0662">Pyridine nucleotide biosynthesis</keyword>
<dbReference type="UniPathway" id="UPA00253">
    <property type="reaction ID" value="UER00331"/>
</dbReference>
<feature type="binding site" evidence="13">
    <location>
        <begin position="235"/>
        <end position="237"/>
    </location>
    <ligand>
        <name>substrate</name>
    </ligand>
</feature>
<dbReference type="EMBL" id="LNQL01000001">
    <property type="protein sequence ID" value="KSU50433.1"/>
    <property type="molecule type" value="Genomic_DNA"/>
</dbReference>
<name>A0A0V8GJX7_9BACL</name>
<dbReference type="NCBIfam" id="TIGR00078">
    <property type="entry name" value="nadC"/>
    <property type="match status" value="1"/>
</dbReference>
<feature type="binding site" evidence="13">
    <location>
        <position position="161"/>
    </location>
    <ligand>
        <name>substrate</name>
    </ligand>
</feature>
<dbReference type="InterPro" id="IPR002638">
    <property type="entry name" value="Quinolinate_PRibosylTrfase_C"/>
</dbReference>
<dbReference type="SUPFAM" id="SSF54675">
    <property type="entry name" value="Nicotinate/Quinolinate PRTase N-terminal domain-like"/>
    <property type="match status" value="1"/>
</dbReference>
<protein>
    <recommendedName>
        <fullName evidence="11">Probable nicotinate-nucleotide pyrophosphorylase [carboxylating]</fullName>
        <ecNumber evidence="5">2.4.2.19</ecNumber>
    </recommendedName>
    <alternativeName>
        <fullName evidence="9">Quinolinate phosphoribosyltransferase [decarboxylating]</fullName>
    </alternativeName>
</protein>
<dbReference type="SUPFAM" id="SSF51690">
    <property type="entry name" value="Nicotinate/Quinolinate PRTase C-terminal domain-like"/>
    <property type="match status" value="1"/>
</dbReference>
<feature type="binding site" evidence="13">
    <location>
        <begin position="127"/>
        <end position="129"/>
    </location>
    <ligand>
        <name>substrate</name>
    </ligand>
</feature>
<evidence type="ECO:0000313" key="16">
    <source>
        <dbReference type="EMBL" id="KSU50433.1"/>
    </source>
</evidence>
<feature type="binding site" evidence="13">
    <location>
        <position position="151"/>
    </location>
    <ligand>
        <name>substrate</name>
    </ligand>
</feature>
<dbReference type="InterPro" id="IPR004393">
    <property type="entry name" value="NadC"/>
</dbReference>
<evidence type="ECO:0000256" key="9">
    <source>
        <dbReference type="ARBA" id="ARBA00033102"/>
    </source>
</evidence>
<comment type="pathway">
    <text evidence="2">Cofactor biosynthesis; NAD(+) biosynthesis; nicotinate D-ribonucleotide from quinolinate: step 1/1.</text>
</comment>
<dbReference type="Gene3D" id="3.90.1170.20">
    <property type="entry name" value="Quinolinate phosphoribosyl transferase, N-terminal domain"/>
    <property type="match status" value="1"/>
</dbReference>
<dbReference type="GO" id="GO:0005737">
    <property type="term" value="C:cytoplasm"/>
    <property type="evidence" value="ECO:0007669"/>
    <property type="project" value="TreeGrafter"/>
</dbReference>
<evidence type="ECO:0000259" key="14">
    <source>
        <dbReference type="Pfam" id="PF01729"/>
    </source>
</evidence>
<comment type="caution">
    <text evidence="16">The sequence shown here is derived from an EMBL/GenBank/DDBJ whole genome shotgun (WGS) entry which is preliminary data.</text>
</comment>
<dbReference type="AlphaFoldDB" id="A0A0V8GJX7"/>
<evidence type="ECO:0000256" key="5">
    <source>
        <dbReference type="ARBA" id="ARBA00011944"/>
    </source>
</evidence>
<evidence type="ECO:0000256" key="3">
    <source>
        <dbReference type="ARBA" id="ARBA00009400"/>
    </source>
</evidence>
<evidence type="ECO:0000256" key="11">
    <source>
        <dbReference type="ARBA" id="ARBA00069173"/>
    </source>
</evidence>
<feature type="binding site" evidence="13">
    <location>
        <begin position="256"/>
        <end position="258"/>
    </location>
    <ligand>
        <name>substrate</name>
    </ligand>
</feature>
<evidence type="ECO:0000259" key="15">
    <source>
        <dbReference type="Pfam" id="PF02749"/>
    </source>
</evidence>
<dbReference type="OrthoDB" id="9782546at2"/>
<dbReference type="Proteomes" id="UP000053797">
    <property type="component" value="Unassembled WGS sequence"/>
</dbReference>
<evidence type="ECO:0000256" key="10">
    <source>
        <dbReference type="ARBA" id="ARBA00047445"/>
    </source>
</evidence>
<evidence type="ECO:0000256" key="6">
    <source>
        <dbReference type="ARBA" id="ARBA00022642"/>
    </source>
</evidence>
<dbReference type="GO" id="GO:0034213">
    <property type="term" value="P:quinolinate catabolic process"/>
    <property type="evidence" value="ECO:0007669"/>
    <property type="project" value="TreeGrafter"/>
</dbReference>
<feature type="domain" description="Quinolinate phosphoribosyl transferase C-terminal" evidence="14">
    <location>
        <begin position="107"/>
        <end position="271"/>
    </location>
</feature>
<reference evidence="16 17" key="1">
    <citation type="journal article" date="2015" name="Int. J. Syst. Evol. Microbiol.">
        <title>Exiguobacterium enclense sp. nov., isolated from sediment.</title>
        <authorList>
            <person name="Dastager S.G."/>
            <person name="Mawlankar R."/>
            <person name="Sonalkar V.V."/>
            <person name="Thorat M.N."/>
            <person name="Mual P."/>
            <person name="Verma A."/>
            <person name="Krishnamurthi S."/>
            <person name="Tang S.K."/>
            <person name="Li W.J."/>
        </authorList>
    </citation>
    <scope>NUCLEOTIDE SEQUENCE [LARGE SCALE GENOMIC DNA]</scope>
    <source>
        <strain evidence="16 17">NIO-1109</strain>
    </source>
</reference>
<dbReference type="FunFam" id="3.90.1170.20:FF:000001">
    <property type="entry name" value="Nicotinate-nucleotide diphosphorylase (Carboxylating)"/>
    <property type="match status" value="1"/>
</dbReference>
<evidence type="ECO:0000313" key="17">
    <source>
        <dbReference type="Proteomes" id="UP000053797"/>
    </source>
</evidence>
<dbReference type="Pfam" id="PF01729">
    <property type="entry name" value="QRPTase_C"/>
    <property type="match status" value="1"/>
</dbReference>
<feature type="binding site" evidence="13">
    <location>
        <position position="191"/>
    </location>
    <ligand>
        <name>substrate</name>
    </ligand>
</feature>
<dbReference type="InterPro" id="IPR036068">
    <property type="entry name" value="Nicotinate_pribotase-like_C"/>
</dbReference>
<proteinExistence type="inferred from homology"/>
<dbReference type="GO" id="GO:0004514">
    <property type="term" value="F:nicotinate-nucleotide diphosphorylase (carboxylating) activity"/>
    <property type="evidence" value="ECO:0007669"/>
    <property type="project" value="UniProtKB-EC"/>
</dbReference>
<dbReference type="Pfam" id="PF02749">
    <property type="entry name" value="QRPTase_N"/>
    <property type="match status" value="1"/>
</dbReference>
<feature type="binding site" evidence="13">
    <location>
        <position position="212"/>
    </location>
    <ligand>
        <name>substrate</name>
    </ligand>
</feature>
<feature type="binding site" evidence="13">
    <location>
        <position position="95"/>
    </location>
    <ligand>
        <name>substrate</name>
    </ligand>
</feature>
<keyword evidence="7 12" id="KW-0328">Glycosyltransferase</keyword>
<dbReference type="InterPro" id="IPR037128">
    <property type="entry name" value="Quinolinate_PRibosylTase_N_sf"/>
</dbReference>
<organism evidence="16 17">
    <name type="scientific">Exiguobacterium indicum</name>
    <dbReference type="NCBI Taxonomy" id="296995"/>
    <lineage>
        <taxon>Bacteria</taxon>
        <taxon>Bacillati</taxon>
        <taxon>Bacillota</taxon>
        <taxon>Bacilli</taxon>
        <taxon>Bacillales</taxon>
        <taxon>Bacillales Family XII. Incertae Sedis</taxon>
        <taxon>Exiguobacterium</taxon>
    </lineage>
</organism>
<evidence type="ECO:0000256" key="12">
    <source>
        <dbReference type="PIRNR" id="PIRNR006250"/>
    </source>
</evidence>
<evidence type="ECO:0000256" key="4">
    <source>
        <dbReference type="ARBA" id="ARBA00011218"/>
    </source>
</evidence>
<accession>A0A0V8GJX7</accession>
<sequence>MNKWQLRQQLEAFLIEDIGQWDITSEGCLTGQERGTGRFLAKEDGVFCGVDIIREMAHLLQVDVTIYVEEGTVVTRGTLLAEWSGSLQDILSGERVALNLVQRLSGIATKTRQAVEVAAGRIRITDTRKTTPGLRMLEKHAVRVGGGYSHRGRLDDAVMIKDNHITVAGSITEAVARAKRVAGHTTPIEVEVETEAEVLEAVAAKVDIIMLDNRTPAEIKQLRQLIPPHITVELSGGITIDTLSDFADSGADVISLGALTHSATALDISMKIEGGKKDVI</sequence>
<dbReference type="InterPro" id="IPR013785">
    <property type="entry name" value="Aldolase_TIM"/>
</dbReference>